<keyword evidence="12" id="KW-1185">Reference proteome</keyword>
<feature type="compositionally biased region" description="Polar residues" evidence="10">
    <location>
        <begin position="131"/>
        <end position="142"/>
    </location>
</feature>
<evidence type="ECO:0000256" key="1">
    <source>
        <dbReference type="ARBA" id="ARBA00004123"/>
    </source>
</evidence>
<keyword evidence="8" id="KW-0804">Transcription</keyword>
<evidence type="ECO:0000313" key="11">
    <source>
        <dbReference type="EMBL" id="KAG5189611.1"/>
    </source>
</evidence>
<comment type="subcellular location">
    <subcellularLocation>
        <location evidence="2">Cytoplasm</location>
    </subcellularLocation>
    <subcellularLocation>
        <location evidence="1">Nucleus</location>
    </subcellularLocation>
</comment>
<keyword evidence="9" id="KW-0539">Nucleus</keyword>
<reference evidence="11" key="1">
    <citation type="submission" date="2021-02" db="EMBL/GenBank/DDBJ databases">
        <title>First Annotated Genome of the Yellow-green Alga Tribonema minus.</title>
        <authorList>
            <person name="Mahan K.M."/>
        </authorList>
    </citation>
    <scope>NUCLEOTIDE SEQUENCE</scope>
    <source>
        <strain evidence="11">UTEX B ZZ1240</strain>
    </source>
</reference>
<comment type="similarity">
    <text evidence="3">Belongs to the CNOT11 family.</text>
</comment>
<keyword evidence="6" id="KW-0805">Transcription regulation</keyword>
<dbReference type="Pfam" id="PF10155">
    <property type="entry name" value="CNOT11"/>
    <property type="match status" value="1"/>
</dbReference>
<dbReference type="GO" id="GO:0005737">
    <property type="term" value="C:cytoplasm"/>
    <property type="evidence" value="ECO:0007669"/>
    <property type="project" value="UniProtKB-SubCell"/>
</dbReference>
<evidence type="ECO:0000256" key="8">
    <source>
        <dbReference type="ARBA" id="ARBA00023163"/>
    </source>
</evidence>
<evidence type="ECO:0000256" key="3">
    <source>
        <dbReference type="ARBA" id="ARBA00008030"/>
    </source>
</evidence>
<dbReference type="PANTHER" id="PTHR15975:SF0">
    <property type="entry name" value="CCR4-NOT TRANSCRIPTION COMPLEX SUBUNIT 11"/>
    <property type="match status" value="1"/>
</dbReference>
<evidence type="ECO:0000313" key="12">
    <source>
        <dbReference type="Proteomes" id="UP000664859"/>
    </source>
</evidence>
<organism evidence="11 12">
    <name type="scientific">Tribonema minus</name>
    <dbReference type="NCBI Taxonomy" id="303371"/>
    <lineage>
        <taxon>Eukaryota</taxon>
        <taxon>Sar</taxon>
        <taxon>Stramenopiles</taxon>
        <taxon>Ochrophyta</taxon>
        <taxon>PX clade</taxon>
        <taxon>Xanthophyceae</taxon>
        <taxon>Tribonematales</taxon>
        <taxon>Tribonemataceae</taxon>
        <taxon>Tribonema</taxon>
    </lineage>
</organism>
<dbReference type="OrthoDB" id="10265389at2759"/>
<evidence type="ECO:0000256" key="4">
    <source>
        <dbReference type="ARBA" id="ARBA00014872"/>
    </source>
</evidence>
<evidence type="ECO:0000256" key="5">
    <source>
        <dbReference type="ARBA" id="ARBA00022490"/>
    </source>
</evidence>
<evidence type="ECO:0000256" key="10">
    <source>
        <dbReference type="SAM" id="MobiDB-lite"/>
    </source>
</evidence>
<protein>
    <recommendedName>
        <fullName evidence="4">CCR4-NOT transcription complex subunit 11</fullName>
    </recommendedName>
</protein>
<evidence type="ECO:0000256" key="9">
    <source>
        <dbReference type="ARBA" id="ARBA00023242"/>
    </source>
</evidence>
<evidence type="ECO:0000256" key="2">
    <source>
        <dbReference type="ARBA" id="ARBA00004496"/>
    </source>
</evidence>
<dbReference type="GO" id="GO:0030014">
    <property type="term" value="C:CCR4-NOT complex"/>
    <property type="evidence" value="ECO:0007669"/>
    <property type="project" value="InterPro"/>
</dbReference>
<dbReference type="AlphaFoldDB" id="A0A836CN98"/>
<evidence type="ECO:0000256" key="6">
    <source>
        <dbReference type="ARBA" id="ARBA00023015"/>
    </source>
</evidence>
<gene>
    <name evidence="11" type="ORF">JKP88DRAFT_269375</name>
</gene>
<dbReference type="PANTHER" id="PTHR15975">
    <property type="entry name" value="CCR4-NOT TRANSCRIPTION COMPLEX SUBUNIT 11"/>
    <property type="match status" value="1"/>
</dbReference>
<dbReference type="GO" id="GO:0031047">
    <property type="term" value="P:regulatory ncRNA-mediated gene silencing"/>
    <property type="evidence" value="ECO:0007669"/>
    <property type="project" value="UniProtKB-KW"/>
</dbReference>
<dbReference type="GO" id="GO:0005634">
    <property type="term" value="C:nucleus"/>
    <property type="evidence" value="ECO:0007669"/>
    <property type="project" value="UniProtKB-SubCell"/>
</dbReference>
<dbReference type="InterPro" id="IPR019312">
    <property type="entry name" value="CNOT11"/>
</dbReference>
<dbReference type="EMBL" id="JAFCMP010000046">
    <property type="protein sequence ID" value="KAG5189611.1"/>
    <property type="molecule type" value="Genomic_DNA"/>
</dbReference>
<sequence>MLEPRQLDDLLTVLSDNEEAVETVAGRFQRAFAATDYFRIGCSVCMLLADNLLTSAQRVAAIILLWSWGKDGSSGSNPFHGTLLQIAEETADARERRLLQQLLSSAAQQQQQPPRAWALLPAAAVLGEFESPQSEEGASDVTSLRRAHAERERGGAGVRAPGLRAAGLRPVLADPCEGGRTWGTGGSAWFAGGPRGAGKRPAAGRRAPETPLPPEAMALMEGPEGGSLTMEGFEPEIIRPVPPLLPVEASEVMWLHPEYAPRFLWDASLGQDSSRGAEVRQLVGRAFKAPLPQAQQQQVLAELQADSRLVYLCGLTPQKLPALVENNPMIAVECLQRLMSSSQITEHLSALVNMDMSLHSMEVVNRLTTSVDLPTEFIHLYISNCISSCENIRDKYMQNRLVRLVCVFLQSLIRNKIINVQALFIEVQAFCIEFSRIREAAGLFRLLKTLE</sequence>
<proteinExistence type="inferred from homology"/>
<keyword evidence="7" id="KW-0943">RNA-mediated gene silencing</keyword>
<keyword evidence="5" id="KW-0963">Cytoplasm</keyword>
<dbReference type="Proteomes" id="UP000664859">
    <property type="component" value="Unassembled WGS sequence"/>
</dbReference>
<name>A0A836CN98_9STRA</name>
<feature type="region of interest" description="Disordered" evidence="10">
    <location>
        <begin position="185"/>
        <end position="215"/>
    </location>
</feature>
<evidence type="ECO:0000256" key="7">
    <source>
        <dbReference type="ARBA" id="ARBA00023158"/>
    </source>
</evidence>
<comment type="caution">
    <text evidence="11">The sequence shown here is derived from an EMBL/GenBank/DDBJ whole genome shotgun (WGS) entry which is preliminary data.</text>
</comment>
<accession>A0A836CN98</accession>
<feature type="region of interest" description="Disordered" evidence="10">
    <location>
        <begin position="130"/>
        <end position="160"/>
    </location>
</feature>